<dbReference type="PRINTS" id="PR00793">
    <property type="entry name" value="PROAMNOPTASE"/>
</dbReference>
<reference evidence="3" key="1">
    <citation type="submission" date="2021-01" db="EMBL/GenBank/DDBJ databases">
        <title>Genome sequence of Phenylobacterium sp. 20VBR1 isolated from a valley glaceir, Ny-Alesund, Svalbard.</title>
        <authorList>
            <person name="Thomas F.A."/>
            <person name="Krishnan K.P."/>
            <person name="Sinha R.K."/>
        </authorList>
    </citation>
    <scope>NUCLEOTIDE SEQUENCE</scope>
    <source>
        <strain evidence="3">20VBR1</strain>
    </source>
</reference>
<name>A0A974S8D3_9CAUL</name>
<evidence type="ECO:0000259" key="2">
    <source>
        <dbReference type="Pfam" id="PF12146"/>
    </source>
</evidence>
<dbReference type="EMBL" id="CP068570">
    <property type="protein sequence ID" value="QQZ49651.1"/>
    <property type="molecule type" value="Genomic_DNA"/>
</dbReference>
<dbReference type="AlphaFoldDB" id="A0A974S8D3"/>
<keyword evidence="1 3" id="KW-0378">Hydrolase</keyword>
<dbReference type="Gene3D" id="3.40.50.1820">
    <property type="entry name" value="alpha/beta hydrolase"/>
    <property type="match status" value="1"/>
</dbReference>
<feature type="domain" description="Serine aminopeptidase S33" evidence="2">
    <location>
        <begin position="2"/>
        <end position="63"/>
    </location>
</feature>
<gene>
    <name evidence="3" type="ORF">JKL49_22660</name>
</gene>
<dbReference type="InterPro" id="IPR029058">
    <property type="entry name" value="AB_hydrolase_fold"/>
</dbReference>
<organism evidence="3">
    <name type="scientific">Phenylobacterium glaciei</name>
    <dbReference type="NCBI Taxonomy" id="2803784"/>
    <lineage>
        <taxon>Bacteria</taxon>
        <taxon>Pseudomonadati</taxon>
        <taxon>Pseudomonadota</taxon>
        <taxon>Alphaproteobacteria</taxon>
        <taxon>Caulobacterales</taxon>
        <taxon>Caulobacteraceae</taxon>
        <taxon>Phenylobacterium</taxon>
    </lineage>
</organism>
<dbReference type="GO" id="GO:0006508">
    <property type="term" value="P:proteolysis"/>
    <property type="evidence" value="ECO:0007669"/>
    <property type="project" value="InterPro"/>
</dbReference>
<dbReference type="GO" id="GO:0008233">
    <property type="term" value="F:peptidase activity"/>
    <property type="evidence" value="ECO:0007669"/>
    <property type="project" value="InterPro"/>
</dbReference>
<sequence>MVVYLDQRGAGRSFDAKADPRALTIARHVKDLDLVVDQICREQGQSKVVLLGHSWGRLLAYSMPRPTPRRSPPSSAWAR</sequence>
<evidence type="ECO:0000313" key="3">
    <source>
        <dbReference type="EMBL" id="QQZ49651.1"/>
    </source>
</evidence>
<protein>
    <submittedName>
        <fullName evidence="3">Alpha/beta fold hydrolase</fullName>
    </submittedName>
</protein>
<dbReference type="Pfam" id="PF12146">
    <property type="entry name" value="Hydrolase_4"/>
    <property type="match status" value="1"/>
</dbReference>
<dbReference type="InterPro" id="IPR002410">
    <property type="entry name" value="Peptidase_S33"/>
</dbReference>
<evidence type="ECO:0000256" key="1">
    <source>
        <dbReference type="ARBA" id="ARBA00022801"/>
    </source>
</evidence>
<proteinExistence type="predicted"/>
<accession>A0A974S8D3</accession>
<dbReference type="SUPFAM" id="SSF53474">
    <property type="entry name" value="alpha/beta-Hydrolases"/>
    <property type="match status" value="1"/>
</dbReference>
<dbReference type="InterPro" id="IPR022742">
    <property type="entry name" value="Hydrolase_4"/>
</dbReference>